<name>A0A432Z3T2_9GAMM</name>
<keyword evidence="10" id="KW-0732">Signal</keyword>
<dbReference type="EMBL" id="PIQE01000002">
    <property type="protein sequence ID" value="RUO72544.1"/>
    <property type="molecule type" value="Genomic_DNA"/>
</dbReference>
<comment type="similarity">
    <text evidence="8 9">Belongs to the TonB-dependent receptor family.</text>
</comment>
<evidence type="ECO:0000256" key="1">
    <source>
        <dbReference type="ARBA" id="ARBA00004571"/>
    </source>
</evidence>
<gene>
    <name evidence="13" type="ORF">CWI80_08310</name>
</gene>
<dbReference type="PANTHER" id="PTHR47234">
    <property type="match status" value="1"/>
</dbReference>
<dbReference type="Gene3D" id="2.40.170.20">
    <property type="entry name" value="TonB-dependent receptor, beta-barrel domain"/>
    <property type="match status" value="1"/>
</dbReference>
<accession>A0A432Z3T2</accession>
<organism evidence="13 14">
    <name type="scientific">Pseudidiomarina sediminum</name>
    <dbReference type="NCBI Taxonomy" id="431675"/>
    <lineage>
        <taxon>Bacteria</taxon>
        <taxon>Pseudomonadati</taxon>
        <taxon>Pseudomonadota</taxon>
        <taxon>Gammaproteobacteria</taxon>
        <taxon>Alteromonadales</taxon>
        <taxon>Idiomarinaceae</taxon>
        <taxon>Pseudidiomarina</taxon>
    </lineage>
</organism>
<reference evidence="14" key="1">
    <citation type="journal article" date="2018" name="Front. Microbiol.">
        <title>Genome-Based Analysis Reveals the Taxonomy and Diversity of the Family Idiomarinaceae.</title>
        <authorList>
            <person name="Liu Y."/>
            <person name="Lai Q."/>
            <person name="Shao Z."/>
        </authorList>
    </citation>
    <scope>NUCLEOTIDE SEQUENCE [LARGE SCALE GENOMIC DNA]</scope>
    <source>
        <strain evidence="14">c121</strain>
    </source>
</reference>
<comment type="subcellular location">
    <subcellularLocation>
        <location evidence="1 8">Cell outer membrane</location>
        <topology evidence="1 8">Multi-pass membrane protein</topology>
    </subcellularLocation>
</comment>
<evidence type="ECO:0000256" key="10">
    <source>
        <dbReference type="SAM" id="SignalP"/>
    </source>
</evidence>
<keyword evidence="4 8" id="KW-0812">Transmembrane</keyword>
<feature type="domain" description="TonB-dependent receptor plug" evidence="12">
    <location>
        <begin position="55"/>
        <end position="169"/>
    </location>
</feature>
<dbReference type="PANTHER" id="PTHR47234:SF2">
    <property type="entry name" value="TONB-DEPENDENT RECEPTOR"/>
    <property type="match status" value="1"/>
</dbReference>
<keyword evidence="7 8" id="KW-0998">Cell outer membrane</keyword>
<dbReference type="Pfam" id="PF07715">
    <property type="entry name" value="Plug"/>
    <property type="match status" value="1"/>
</dbReference>
<dbReference type="InterPro" id="IPR037066">
    <property type="entry name" value="Plug_dom_sf"/>
</dbReference>
<feature type="chain" id="PRO_5019358041" evidence="10">
    <location>
        <begin position="30"/>
        <end position="874"/>
    </location>
</feature>
<dbReference type="Gene3D" id="2.170.130.10">
    <property type="entry name" value="TonB-dependent receptor, plug domain"/>
    <property type="match status" value="1"/>
</dbReference>
<evidence type="ECO:0000256" key="8">
    <source>
        <dbReference type="PROSITE-ProRule" id="PRU01360"/>
    </source>
</evidence>
<feature type="signal peptide" evidence="10">
    <location>
        <begin position="1"/>
        <end position="29"/>
    </location>
</feature>
<dbReference type="STRING" id="1122124.GCA_000423165_01486"/>
<dbReference type="InterPro" id="IPR036942">
    <property type="entry name" value="Beta-barrel_TonB_sf"/>
</dbReference>
<dbReference type="InterPro" id="IPR000531">
    <property type="entry name" value="Beta-barrel_TonB"/>
</dbReference>
<dbReference type="PROSITE" id="PS52016">
    <property type="entry name" value="TONB_DEPENDENT_REC_3"/>
    <property type="match status" value="1"/>
</dbReference>
<keyword evidence="13" id="KW-0675">Receptor</keyword>
<evidence type="ECO:0000256" key="3">
    <source>
        <dbReference type="ARBA" id="ARBA00022452"/>
    </source>
</evidence>
<dbReference type="AlphaFoldDB" id="A0A432Z3T2"/>
<keyword evidence="2 8" id="KW-0813">Transport</keyword>
<sequence>MKSQWSPSFLHTAIITALSSGLLSAPAMAETSTPNAAERITVTGSFIKRNQHEDATPLQIIDAEAIAATGEVTLSDVLRSITVSTGNSFDEQYTSSFSAGSASVGLRGLSPKNTLVLVNGQRVANYGFALGTQDTFVDLNALPLSAIARIEVLKDGASSVYGSDAIAGVVNIILQDNVQQTSVKANYGGATQGSLDQFGASLLTGFGDVYDEGYQLTLSYSYLTRERLDASERDFTKSGDFRHLPGGRLTGWSTRGGNYLDDPQNPRPFETCPGEAELRDRSDFTPGAEGQICAFNGQAYNTLQPKVERHQLSIQGKVQLADDWQGFSELLYSNNRSSLIFGSPLSIGAGLRAYDQDTGTLVNIPVEFPVGHPANPGSEPLPFDYTFFDLGAREKANKQDFYRVVAGVRYEGLDWNASFQGVQSQSRQREYVQNFVNRYTFEQVLADGSYDFLGGENSADVIDALRINTRRPGFYELQGLNFNASTIVSELAHGPLSVAFGADWRRESMDAGTSPEVLSGTELRPAINLIKGERDIVAGFVEVDLPVIEDGTISAAARYDRYDDFGSAWSPKLAFHYLLADDWLVRAAWSRGFRAPSLPEIADSNTISYGSVIDPFDPIEPGVRRGFTQIRSGNSELEAERSTHVNAGIIWSPTHQVNIALDLFQIEQDGIIASDNAQFIVSNPDIYGERIQRDAAGRLQIITNQYRNQGTRTTTGFDIDFSYQRELAEGQLKVQSTWSHLLDYKQALVAGQDAINGAGNNLFGALPEWKGQTQVRWQRDVWQLGLNANYTSSYVQKVATSASNPGLDTKVEHFWDLGAQVVYHGLANTQVTLGVQNLLDQDPPFDPAGGAYGYDMTQYNVRGRTINLGVNYTF</sequence>
<protein>
    <submittedName>
        <fullName evidence="13">TonB-dependent receptor</fullName>
    </submittedName>
</protein>
<evidence type="ECO:0000256" key="4">
    <source>
        <dbReference type="ARBA" id="ARBA00022692"/>
    </source>
</evidence>
<keyword evidence="14" id="KW-1185">Reference proteome</keyword>
<dbReference type="SUPFAM" id="SSF56935">
    <property type="entry name" value="Porins"/>
    <property type="match status" value="1"/>
</dbReference>
<evidence type="ECO:0000256" key="6">
    <source>
        <dbReference type="ARBA" id="ARBA00023136"/>
    </source>
</evidence>
<evidence type="ECO:0000256" key="7">
    <source>
        <dbReference type="ARBA" id="ARBA00023237"/>
    </source>
</evidence>
<evidence type="ECO:0000259" key="12">
    <source>
        <dbReference type="Pfam" id="PF07715"/>
    </source>
</evidence>
<dbReference type="GO" id="GO:0009279">
    <property type="term" value="C:cell outer membrane"/>
    <property type="evidence" value="ECO:0007669"/>
    <property type="project" value="UniProtKB-SubCell"/>
</dbReference>
<dbReference type="CDD" id="cd01347">
    <property type="entry name" value="ligand_gated_channel"/>
    <property type="match status" value="1"/>
</dbReference>
<evidence type="ECO:0000256" key="9">
    <source>
        <dbReference type="RuleBase" id="RU003357"/>
    </source>
</evidence>
<proteinExistence type="inferred from homology"/>
<evidence type="ECO:0000259" key="11">
    <source>
        <dbReference type="Pfam" id="PF00593"/>
    </source>
</evidence>
<feature type="domain" description="TonB-dependent receptor-like beta-barrel" evidence="11">
    <location>
        <begin position="386"/>
        <end position="838"/>
    </location>
</feature>
<evidence type="ECO:0000256" key="2">
    <source>
        <dbReference type="ARBA" id="ARBA00022448"/>
    </source>
</evidence>
<evidence type="ECO:0000313" key="14">
    <source>
        <dbReference type="Proteomes" id="UP000287022"/>
    </source>
</evidence>
<dbReference type="InterPro" id="IPR012910">
    <property type="entry name" value="Plug_dom"/>
</dbReference>
<keyword evidence="6 8" id="KW-0472">Membrane</keyword>
<keyword evidence="3 8" id="KW-1134">Transmembrane beta strand</keyword>
<keyword evidence="5 9" id="KW-0798">TonB box</keyword>
<dbReference type="Proteomes" id="UP000287022">
    <property type="component" value="Unassembled WGS sequence"/>
</dbReference>
<evidence type="ECO:0000313" key="13">
    <source>
        <dbReference type="EMBL" id="RUO72544.1"/>
    </source>
</evidence>
<evidence type="ECO:0000256" key="5">
    <source>
        <dbReference type="ARBA" id="ARBA00023077"/>
    </source>
</evidence>
<comment type="caution">
    <text evidence="13">The sequence shown here is derived from an EMBL/GenBank/DDBJ whole genome shotgun (WGS) entry which is preliminary data.</text>
</comment>
<dbReference type="InterPro" id="IPR039426">
    <property type="entry name" value="TonB-dep_rcpt-like"/>
</dbReference>
<dbReference type="Pfam" id="PF00593">
    <property type="entry name" value="TonB_dep_Rec_b-barrel"/>
    <property type="match status" value="1"/>
</dbReference>